<accession>A0A329BHR8</accession>
<dbReference type="SUPFAM" id="SSF52172">
    <property type="entry name" value="CheY-like"/>
    <property type="match status" value="1"/>
</dbReference>
<dbReference type="EMBL" id="QLTK01000028">
    <property type="protein sequence ID" value="RAS21492.1"/>
    <property type="molecule type" value="Genomic_DNA"/>
</dbReference>
<evidence type="ECO:0000313" key="3">
    <source>
        <dbReference type="EMBL" id="RAS21492.1"/>
    </source>
</evidence>
<protein>
    <submittedName>
        <fullName evidence="3">Response regulator receiver domain-containing protein</fullName>
    </submittedName>
</protein>
<evidence type="ECO:0000259" key="2">
    <source>
        <dbReference type="PROSITE" id="PS50110"/>
    </source>
</evidence>
<sequence>MSTIKPFYFPTTVTFIDDSPTFLSNLCLQLDPQLAFQLFSSPVEALRSVNDSPRPSSPSEPIFAPFRDRTDEDVAQQVISLSVNTVRNQVYNAQRFRATSVVVVDYDMPGMNGLEFCRRMTDPAVRKIMLTGKADEHIAVQSFNEGIIHRFIRKQDVSAITSLNRAVRDMQGAYFDNVCQSIVDTLALSEYAFLCDEVLAERVAELSSSLGIVEHYISYCPGGLLMLDSKGAAYLLIIHTPETLRGVREIAVEQDAPAAFLAALDSGSSLPYFWQTEGNFPAQCPAWEDYIYPAKSLSGRQNYVYAVIPNPPGLQLERVQSYDSYLEKLDRDQETAGSSRS</sequence>
<proteinExistence type="predicted"/>
<dbReference type="InterPro" id="IPR011006">
    <property type="entry name" value="CheY-like_superfamily"/>
</dbReference>
<dbReference type="Proteomes" id="UP000248918">
    <property type="component" value="Unassembled WGS sequence"/>
</dbReference>
<dbReference type="Gene3D" id="3.40.50.2300">
    <property type="match status" value="1"/>
</dbReference>
<reference evidence="3 4" key="1">
    <citation type="submission" date="2018-06" db="EMBL/GenBank/DDBJ databases">
        <title>Genomic Encyclopedia of Type Strains, Phase III (KMG-III): the genomes of soil and plant-associated and newly described type strains.</title>
        <authorList>
            <person name="Whitman W."/>
        </authorList>
    </citation>
    <scope>NUCLEOTIDE SEQUENCE [LARGE SCALE GENOMIC DNA]</scope>
    <source>
        <strain evidence="3 4">LMG 23644</strain>
    </source>
</reference>
<gene>
    <name evidence="3" type="ORF">BX591_12811</name>
</gene>
<dbReference type="Pfam" id="PF00072">
    <property type="entry name" value="Response_reg"/>
    <property type="match status" value="1"/>
</dbReference>
<feature type="modified residue" description="4-aspartylphosphate" evidence="1">
    <location>
        <position position="105"/>
    </location>
</feature>
<dbReference type="AlphaFoldDB" id="A0A329BHR8"/>
<dbReference type="PROSITE" id="PS50110">
    <property type="entry name" value="RESPONSE_REGULATORY"/>
    <property type="match status" value="1"/>
</dbReference>
<organism evidence="3 4">
    <name type="scientific">Paraburkholderia bryophila</name>
    <dbReference type="NCBI Taxonomy" id="420952"/>
    <lineage>
        <taxon>Bacteria</taxon>
        <taxon>Pseudomonadati</taxon>
        <taxon>Pseudomonadota</taxon>
        <taxon>Betaproteobacteria</taxon>
        <taxon>Burkholderiales</taxon>
        <taxon>Burkholderiaceae</taxon>
        <taxon>Paraburkholderia</taxon>
    </lineage>
</organism>
<feature type="domain" description="Response regulatory" evidence="2">
    <location>
        <begin position="12"/>
        <end position="168"/>
    </location>
</feature>
<evidence type="ECO:0000256" key="1">
    <source>
        <dbReference type="PROSITE-ProRule" id="PRU00169"/>
    </source>
</evidence>
<evidence type="ECO:0000313" key="4">
    <source>
        <dbReference type="Proteomes" id="UP000248918"/>
    </source>
</evidence>
<dbReference type="GO" id="GO:0000160">
    <property type="term" value="P:phosphorelay signal transduction system"/>
    <property type="evidence" value="ECO:0007669"/>
    <property type="project" value="InterPro"/>
</dbReference>
<comment type="caution">
    <text evidence="3">The sequence shown here is derived from an EMBL/GenBank/DDBJ whole genome shotgun (WGS) entry which is preliminary data.</text>
</comment>
<dbReference type="OrthoDB" id="5697380at2"/>
<dbReference type="RefSeq" id="WP_111934685.1">
    <property type="nucleotide sequence ID" value="NZ_CADFFP010000030.1"/>
</dbReference>
<name>A0A329BHR8_9BURK</name>
<keyword evidence="1" id="KW-0597">Phosphoprotein</keyword>
<dbReference type="InterPro" id="IPR001789">
    <property type="entry name" value="Sig_transdc_resp-reg_receiver"/>
</dbReference>